<feature type="region of interest" description="Disordered" evidence="1">
    <location>
        <begin position="104"/>
        <end position="161"/>
    </location>
</feature>
<gene>
    <name evidence="3" type="ORF">ACFFTL_31615</name>
</gene>
<feature type="compositionally biased region" description="Gly residues" evidence="1">
    <location>
        <begin position="292"/>
        <end position="311"/>
    </location>
</feature>
<dbReference type="EMBL" id="JBHMCG010000138">
    <property type="protein sequence ID" value="MFB9576704.1"/>
    <property type="molecule type" value="Genomic_DNA"/>
</dbReference>
<feature type="region of interest" description="Disordered" evidence="1">
    <location>
        <begin position="282"/>
        <end position="312"/>
    </location>
</feature>
<dbReference type="Proteomes" id="UP001589710">
    <property type="component" value="Unassembled WGS sequence"/>
</dbReference>
<dbReference type="Pfam" id="PF01471">
    <property type="entry name" value="PG_binding_1"/>
    <property type="match status" value="1"/>
</dbReference>
<reference evidence="3 4" key="1">
    <citation type="submission" date="2024-09" db="EMBL/GenBank/DDBJ databases">
        <authorList>
            <person name="Sun Q."/>
            <person name="Mori K."/>
        </authorList>
    </citation>
    <scope>NUCLEOTIDE SEQUENCE [LARGE SCALE GENOMIC DNA]</scope>
    <source>
        <strain evidence="3 4">JCM 3331</strain>
    </source>
</reference>
<feature type="region of interest" description="Disordered" evidence="1">
    <location>
        <begin position="1"/>
        <end position="28"/>
    </location>
</feature>
<keyword evidence="4" id="KW-1185">Reference proteome</keyword>
<comment type="caution">
    <text evidence="3">The sequence shown here is derived from an EMBL/GenBank/DDBJ whole genome shotgun (WGS) entry which is preliminary data.</text>
</comment>
<protein>
    <submittedName>
        <fullName evidence="3">Peptidoglycan-binding protein</fullName>
    </submittedName>
</protein>
<evidence type="ECO:0000259" key="2">
    <source>
        <dbReference type="Pfam" id="PF01471"/>
    </source>
</evidence>
<feature type="domain" description="Peptidoglycan binding-like" evidence="2">
    <location>
        <begin position="163"/>
        <end position="211"/>
    </location>
</feature>
<dbReference type="Gene3D" id="1.10.101.10">
    <property type="entry name" value="PGBD-like superfamily/PGBD"/>
    <property type="match status" value="1"/>
</dbReference>
<proteinExistence type="predicted"/>
<dbReference type="RefSeq" id="WP_345512553.1">
    <property type="nucleotide sequence ID" value="NZ_BAAAXD010000016.1"/>
</dbReference>
<accession>A0ABV5RFW8</accession>
<evidence type="ECO:0000313" key="4">
    <source>
        <dbReference type="Proteomes" id="UP001589710"/>
    </source>
</evidence>
<dbReference type="InterPro" id="IPR002477">
    <property type="entry name" value="Peptidoglycan-bd-like"/>
</dbReference>
<feature type="compositionally biased region" description="Gly residues" evidence="1">
    <location>
        <begin position="111"/>
        <end position="126"/>
    </location>
</feature>
<dbReference type="SUPFAM" id="SSF47090">
    <property type="entry name" value="PGBD-like"/>
    <property type="match status" value="1"/>
</dbReference>
<evidence type="ECO:0000313" key="3">
    <source>
        <dbReference type="EMBL" id="MFB9576704.1"/>
    </source>
</evidence>
<name>A0ABV5RFW8_9ACTN</name>
<evidence type="ECO:0000256" key="1">
    <source>
        <dbReference type="SAM" id="MobiDB-lite"/>
    </source>
</evidence>
<sequence>MVSTVGALGLGGGGTDDDGAAPGRSSEVVQVTRDTLTDQTEVDGQLGHGPEVPFQIKAEGTVTWLPATGRTVRRGEKVLRVDDRPVVLLYGSLPMYRDLEVTEAAPEGEAATGGKGGQDGGTGSGRDSGSDSGATGGGAANADSAGTAQGAGTPRQSTPLHGMDVKQFESNLSALGYSGFTVDESYTVLTANAVKRWQKDLGLPQTGRVDAGDIVYAPGAVRIAGTSALVGAEASGNPLTYTTTSRMVTVNVPATDTNWAQRGSEVAVDLPDGRSVKGEIASVGKDASSSGASGGGDAAGGGGADGGGDGSAGKTATVSVVITFDDQDALGSLESGPVTVRHVVKERKGVLTVPVAALVALAEGGYGLELAGGSEDGGGADSGPSRFVPAKTGLYAGGKVEVSGPRVREGMKVRIPK</sequence>
<dbReference type="InterPro" id="IPR036366">
    <property type="entry name" value="PGBDSf"/>
</dbReference>
<dbReference type="InterPro" id="IPR036365">
    <property type="entry name" value="PGBD-like_sf"/>
</dbReference>
<organism evidence="3 4">
    <name type="scientific">Streptomyces yanii</name>
    <dbReference type="NCBI Taxonomy" id="78510"/>
    <lineage>
        <taxon>Bacteria</taxon>
        <taxon>Bacillati</taxon>
        <taxon>Actinomycetota</taxon>
        <taxon>Actinomycetes</taxon>
        <taxon>Kitasatosporales</taxon>
        <taxon>Streptomycetaceae</taxon>
        <taxon>Streptomyces</taxon>
    </lineage>
</organism>
<feature type="compositionally biased region" description="Low complexity" evidence="1">
    <location>
        <begin position="140"/>
        <end position="151"/>
    </location>
</feature>